<proteinExistence type="predicted"/>
<protein>
    <submittedName>
        <fullName evidence="1">Uncharacterized protein</fullName>
    </submittedName>
</protein>
<dbReference type="Proteomes" id="UP000265520">
    <property type="component" value="Unassembled WGS sequence"/>
</dbReference>
<name>A0A392R4T8_9FABA</name>
<reference evidence="1 2" key="1">
    <citation type="journal article" date="2018" name="Front. Plant Sci.">
        <title>Red Clover (Trifolium pratense) and Zigzag Clover (T. medium) - A Picture of Genomic Similarities and Differences.</title>
        <authorList>
            <person name="Dluhosova J."/>
            <person name="Istvanek J."/>
            <person name="Nedelnik J."/>
            <person name="Repkova J."/>
        </authorList>
    </citation>
    <scope>NUCLEOTIDE SEQUENCE [LARGE SCALE GENOMIC DNA]</scope>
    <source>
        <strain evidence="2">cv. 10/8</strain>
        <tissue evidence="1">Leaf</tissue>
    </source>
</reference>
<feature type="non-terminal residue" evidence="1">
    <location>
        <position position="1"/>
    </location>
</feature>
<evidence type="ECO:0000313" key="2">
    <source>
        <dbReference type="Proteomes" id="UP000265520"/>
    </source>
</evidence>
<keyword evidence="2" id="KW-1185">Reference proteome</keyword>
<dbReference type="EMBL" id="LXQA010188326">
    <property type="protein sequence ID" value="MCI31593.1"/>
    <property type="molecule type" value="Genomic_DNA"/>
</dbReference>
<organism evidence="1 2">
    <name type="scientific">Trifolium medium</name>
    <dbReference type="NCBI Taxonomy" id="97028"/>
    <lineage>
        <taxon>Eukaryota</taxon>
        <taxon>Viridiplantae</taxon>
        <taxon>Streptophyta</taxon>
        <taxon>Embryophyta</taxon>
        <taxon>Tracheophyta</taxon>
        <taxon>Spermatophyta</taxon>
        <taxon>Magnoliopsida</taxon>
        <taxon>eudicotyledons</taxon>
        <taxon>Gunneridae</taxon>
        <taxon>Pentapetalae</taxon>
        <taxon>rosids</taxon>
        <taxon>fabids</taxon>
        <taxon>Fabales</taxon>
        <taxon>Fabaceae</taxon>
        <taxon>Papilionoideae</taxon>
        <taxon>50 kb inversion clade</taxon>
        <taxon>NPAAA clade</taxon>
        <taxon>Hologalegina</taxon>
        <taxon>IRL clade</taxon>
        <taxon>Trifolieae</taxon>
        <taxon>Trifolium</taxon>
    </lineage>
</organism>
<sequence length="35" mass="3783">PCTNGMQGKRGRRLDVHGAIVGLEELGSWERVFGG</sequence>
<accession>A0A392R4T8</accession>
<comment type="caution">
    <text evidence="1">The sequence shown here is derived from an EMBL/GenBank/DDBJ whole genome shotgun (WGS) entry which is preliminary data.</text>
</comment>
<dbReference type="AlphaFoldDB" id="A0A392R4T8"/>
<evidence type="ECO:0000313" key="1">
    <source>
        <dbReference type="EMBL" id="MCI31593.1"/>
    </source>
</evidence>